<dbReference type="AlphaFoldDB" id="A0A5J4RCQ7"/>
<protein>
    <submittedName>
        <fullName evidence="1">Uncharacterized protein</fullName>
    </submittedName>
</protein>
<organism evidence="1">
    <name type="scientific">termite gut metagenome</name>
    <dbReference type="NCBI Taxonomy" id="433724"/>
    <lineage>
        <taxon>unclassified sequences</taxon>
        <taxon>metagenomes</taxon>
        <taxon>organismal metagenomes</taxon>
    </lineage>
</organism>
<comment type="caution">
    <text evidence="1">The sequence shown here is derived from an EMBL/GenBank/DDBJ whole genome shotgun (WGS) entry which is preliminary data.</text>
</comment>
<proteinExistence type="predicted"/>
<gene>
    <name evidence="1" type="ORF">EZS27_019575</name>
</gene>
<name>A0A5J4RCQ7_9ZZZZ</name>
<sequence>MEKNEECIVYANYPCVRDISGNLFCEGTNKKDWNG</sequence>
<dbReference type="EMBL" id="SNRY01001314">
    <property type="protein sequence ID" value="KAA6331866.1"/>
    <property type="molecule type" value="Genomic_DNA"/>
</dbReference>
<accession>A0A5J4RCQ7</accession>
<reference evidence="1" key="1">
    <citation type="submission" date="2019-03" db="EMBL/GenBank/DDBJ databases">
        <title>Single cell metagenomics reveals metabolic interactions within the superorganism composed of flagellate Streblomastix strix and complex community of Bacteroidetes bacteria on its surface.</title>
        <authorList>
            <person name="Treitli S.C."/>
            <person name="Kolisko M."/>
            <person name="Husnik F."/>
            <person name="Keeling P."/>
            <person name="Hampl V."/>
        </authorList>
    </citation>
    <scope>NUCLEOTIDE SEQUENCE</scope>
    <source>
        <strain evidence="1">STM</strain>
    </source>
</reference>
<evidence type="ECO:0000313" key="1">
    <source>
        <dbReference type="EMBL" id="KAA6331866.1"/>
    </source>
</evidence>